<evidence type="ECO:0000256" key="7">
    <source>
        <dbReference type="RuleBase" id="RU004326"/>
    </source>
</evidence>
<reference evidence="13 14" key="1">
    <citation type="submission" date="2021-03" db="EMBL/GenBank/DDBJ databases">
        <title>Glycomyces sp. nov., a novel actinomycete isolated from soil.</title>
        <authorList>
            <person name="Yang X."/>
            <person name="Xu X."/>
        </authorList>
    </citation>
    <scope>NUCLEOTIDE SEQUENCE [LARGE SCALE GENOMIC DNA]</scope>
    <source>
        <strain evidence="13 14">NEAU-S30</strain>
    </source>
</reference>
<feature type="modified residue" description="Phosphoserine" evidence="6">
    <location>
        <position position="100"/>
    </location>
</feature>
<organism evidence="13 14">
    <name type="scientific">Glycomyces niveus</name>
    <dbReference type="NCBI Taxonomy" id="2820287"/>
    <lineage>
        <taxon>Bacteria</taxon>
        <taxon>Bacillati</taxon>
        <taxon>Actinomycetota</taxon>
        <taxon>Actinomycetes</taxon>
        <taxon>Glycomycetales</taxon>
        <taxon>Glycomycetaceae</taxon>
        <taxon>Glycomyces</taxon>
    </lineage>
</organism>
<dbReference type="RefSeq" id="WP_208495355.1">
    <property type="nucleotide sequence ID" value="NZ_JAGFNP010000003.1"/>
</dbReference>
<dbReference type="InterPro" id="IPR005843">
    <property type="entry name" value="A-D-PHexomutase_C"/>
</dbReference>
<feature type="binding site" evidence="6">
    <location>
        <position position="237"/>
    </location>
    <ligand>
        <name>Mg(2+)</name>
        <dbReference type="ChEBI" id="CHEBI:18420"/>
    </ligand>
</feature>
<dbReference type="Pfam" id="PF02878">
    <property type="entry name" value="PGM_PMM_I"/>
    <property type="match status" value="1"/>
</dbReference>
<dbReference type="Gene3D" id="3.40.120.10">
    <property type="entry name" value="Alpha-D-Glucose-1,6-Bisphosphate, subunit A, domain 3"/>
    <property type="match status" value="3"/>
</dbReference>
<evidence type="ECO:0000256" key="8">
    <source>
        <dbReference type="RuleBase" id="RU004327"/>
    </source>
</evidence>
<evidence type="ECO:0000259" key="11">
    <source>
        <dbReference type="Pfam" id="PF02879"/>
    </source>
</evidence>
<feature type="binding site" evidence="6">
    <location>
        <position position="241"/>
    </location>
    <ligand>
        <name>Mg(2+)</name>
        <dbReference type="ChEBI" id="CHEBI:18420"/>
    </ligand>
</feature>
<dbReference type="InterPro" id="IPR016066">
    <property type="entry name" value="A-D-PHexomutase_CS"/>
</dbReference>
<gene>
    <name evidence="6" type="primary">glmM</name>
    <name evidence="13" type="ORF">J5V16_06965</name>
</gene>
<dbReference type="PANTHER" id="PTHR42946:SF1">
    <property type="entry name" value="PHOSPHOGLUCOMUTASE (ALPHA-D-GLUCOSE-1,6-BISPHOSPHATE-DEPENDENT)"/>
    <property type="match status" value="1"/>
</dbReference>
<proteinExistence type="inferred from homology"/>
<dbReference type="InterPro" id="IPR050060">
    <property type="entry name" value="Phosphoglucosamine_mutase"/>
</dbReference>
<evidence type="ECO:0000256" key="6">
    <source>
        <dbReference type="HAMAP-Rule" id="MF_01554"/>
    </source>
</evidence>
<name>A0ABS3U472_9ACTN</name>
<dbReference type="HAMAP" id="MF_01554_B">
    <property type="entry name" value="GlmM_B"/>
    <property type="match status" value="1"/>
</dbReference>
<dbReference type="InterPro" id="IPR005846">
    <property type="entry name" value="A-D-PHexomutase_a/b/a-III"/>
</dbReference>
<evidence type="ECO:0000313" key="14">
    <source>
        <dbReference type="Proteomes" id="UP000681341"/>
    </source>
</evidence>
<dbReference type="PROSITE" id="PS00710">
    <property type="entry name" value="PGM_PMM"/>
    <property type="match status" value="1"/>
</dbReference>
<evidence type="ECO:0000256" key="1">
    <source>
        <dbReference type="ARBA" id="ARBA00010231"/>
    </source>
</evidence>
<dbReference type="InterPro" id="IPR005844">
    <property type="entry name" value="A-D-PHexomutase_a/b/a-I"/>
</dbReference>
<keyword evidence="5 6" id="KW-0413">Isomerase</keyword>
<feature type="domain" description="Alpha-D-phosphohexomutase alpha/beta/alpha" evidence="12">
    <location>
        <begin position="254"/>
        <end position="362"/>
    </location>
</feature>
<dbReference type="PANTHER" id="PTHR42946">
    <property type="entry name" value="PHOSPHOHEXOSE MUTASE"/>
    <property type="match status" value="1"/>
</dbReference>
<comment type="function">
    <text evidence="6 8">Catalyzes the conversion of glucosamine-6-phosphate to glucosamine-1-phosphate.</text>
</comment>
<feature type="binding site" evidence="6">
    <location>
        <position position="239"/>
    </location>
    <ligand>
        <name>Mg(2+)</name>
        <dbReference type="ChEBI" id="CHEBI:18420"/>
    </ligand>
</feature>
<comment type="similarity">
    <text evidence="1 6 7">Belongs to the phosphohexose mutase family.</text>
</comment>
<comment type="PTM">
    <text evidence="6">Activated by phosphorylation.</text>
</comment>
<sequence length="442" mass="45138">MSRLFGTDGVRGRANADLTPDLALRLNIAAARVLGAADRRAVAVIGRDPRASGEMLAAASAAGLAAAGVKVIDLGILPTPAVAHLTALTGADFGVMVSASHNPMPDNGIKFFAAGGRKLPDEVEDAIEAAMGDPAPLPQGDGVGRIVRSVDPVESYIEHLVAAVPHPLNGLKVVLDPANGAATGAAPEALRRAGAEVVLINADPDGLNINENCGSTHMDGLRAAVVEHGAHAGIALDGDADRCLAVDADGNDVDGDAIMAILAIAMREAGQLRGDTLVTTVMSNLGLHQAMGTAGIKLEVTGVGDRYVLERLAEGGYSLGGEQSGHIIVSDHATTGDGTLTAILLLARMAATGRSLADLASVFTPAPQVLVNVRVTDKSVIDHDDVRSAVALWQSKLGTDGRVLLRPSGTEPLVRVMVEASEEPVAQTVAAELVAVVEHAMG</sequence>
<evidence type="ECO:0000313" key="13">
    <source>
        <dbReference type="EMBL" id="MBO3732558.1"/>
    </source>
</evidence>
<dbReference type="GO" id="GO:0008966">
    <property type="term" value="F:phosphoglucosamine mutase activity"/>
    <property type="evidence" value="ECO:0007669"/>
    <property type="project" value="UniProtKB-EC"/>
</dbReference>
<dbReference type="EMBL" id="JAGFNP010000003">
    <property type="protein sequence ID" value="MBO3732558.1"/>
    <property type="molecule type" value="Genomic_DNA"/>
</dbReference>
<evidence type="ECO:0000259" key="10">
    <source>
        <dbReference type="Pfam" id="PF02878"/>
    </source>
</evidence>
<evidence type="ECO:0000256" key="3">
    <source>
        <dbReference type="ARBA" id="ARBA00022723"/>
    </source>
</evidence>
<evidence type="ECO:0000256" key="2">
    <source>
        <dbReference type="ARBA" id="ARBA00022553"/>
    </source>
</evidence>
<feature type="domain" description="Alpha-D-phosphohexomutase C-terminal" evidence="9">
    <location>
        <begin position="370"/>
        <end position="435"/>
    </location>
</feature>
<feature type="active site" description="Phosphoserine intermediate" evidence="6">
    <location>
        <position position="100"/>
    </location>
</feature>
<evidence type="ECO:0000256" key="4">
    <source>
        <dbReference type="ARBA" id="ARBA00022842"/>
    </source>
</evidence>
<feature type="domain" description="Alpha-D-phosphohexomutase alpha/beta/alpha" evidence="10">
    <location>
        <begin position="3"/>
        <end position="131"/>
    </location>
</feature>
<accession>A0ABS3U472</accession>
<evidence type="ECO:0000259" key="9">
    <source>
        <dbReference type="Pfam" id="PF00408"/>
    </source>
</evidence>
<evidence type="ECO:0000256" key="5">
    <source>
        <dbReference type="ARBA" id="ARBA00023235"/>
    </source>
</evidence>
<dbReference type="InterPro" id="IPR005841">
    <property type="entry name" value="Alpha-D-phosphohexomutase_SF"/>
</dbReference>
<dbReference type="Pfam" id="PF00408">
    <property type="entry name" value="PGM_PMM_IV"/>
    <property type="match status" value="1"/>
</dbReference>
<dbReference type="InterPro" id="IPR016055">
    <property type="entry name" value="A-D-PHexomutase_a/b/a-I/II/III"/>
</dbReference>
<dbReference type="InterPro" id="IPR006352">
    <property type="entry name" value="GlmM_bact"/>
</dbReference>
<feature type="domain" description="Alpha-D-phosphohexomutase alpha/beta/alpha" evidence="11">
    <location>
        <begin position="155"/>
        <end position="250"/>
    </location>
</feature>
<comment type="catalytic activity">
    <reaction evidence="6 8">
        <text>alpha-D-glucosamine 1-phosphate = D-glucosamine 6-phosphate</text>
        <dbReference type="Rhea" id="RHEA:23424"/>
        <dbReference type="ChEBI" id="CHEBI:58516"/>
        <dbReference type="ChEBI" id="CHEBI:58725"/>
        <dbReference type="EC" id="5.4.2.10"/>
    </reaction>
</comment>
<evidence type="ECO:0000259" key="12">
    <source>
        <dbReference type="Pfam" id="PF02880"/>
    </source>
</evidence>
<dbReference type="InterPro" id="IPR036900">
    <property type="entry name" value="A-D-PHexomutase_C_sf"/>
</dbReference>
<dbReference type="Proteomes" id="UP000681341">
    <property type="component" value="Unassembled WGS sequence"/>
</dbReference>
<keyword evidence="2 6" id="KW-0597">Phosphoprotein</keyword>
<dbReference type="NCBIfam" id="TIGR01455">
    <property type="entry name" value="glmM"/>
    <property type="match status" value="1"/>
</dbReference>
<comment type="caution">
    <text evidence="13">The sequence shown here is derived from an EMBL/GenBank/DDBJ whole genome shotgun (WGS) entry which is preliminary data.</text>
</comment>
<protein>
    <recommendedName>
        <fullName evidence="6 8">Phosphoglucosamine mutase</fullName>
        <ecNumber evidence="6 8">5.4.2.10</ecNumber>
    </recommendedName>
</protein>
<comment type="cofactor">
    <cofactor evidence="6">
        <name>Mg(2+)</name>
        <dbReference type="ChEBI" id="CHEBI:18420"/>
    </cofactor>
    <text evidence="6">Binds 1 Mg(2+) ion per subunit.</text>
</comment>
<dbReference type="Pfam" id="PF02880">
    <property type="entry name" value="PGM_PMM_III"/>
    <property type="match status" value="1"/>
</dbReference>
<keyword evidence="14" id="KW-1185">Reference proteome</keyword>
<keyword evidence="4 6" id="KW-0460">Magnesium</keyword>
<dbReference type="InterPro" id="IPR005845">
    <property type="entry name" value="A-D-PHexomutase_a/b/a-II"/>
</dbReference>
<dbReference type="SUPFAM" id="SSF53738">
    <property type="entry name" value="Phosphoglucomutase, first 3 domains"/>
    <property type="match status" value="3"/>
</dbReference>
<keyword evidence="3 6" id="KW-0479">Metal-binding</keyword>
<feature type="binding site" description="via phosphate group" evidence="6">
    <location>
        <position position="100"/>
    </location>
    <ligand>
        <name>Mg(2+)</name>
        <dbReference type="ChEBI" id="CHEBI:18420"/>
    </ligand>
</feature>
<dbReference type="EC" id="5.4.2.10" evidence="6 8"/>
<dbReference type="Gene3D" id="3.30.310.50">
    <property type="entry name" value="Alpha-D-phosphohexomutase, C-terminal domain"/>
    <property type="match status" value="1"/>
</dbReference>
<dbReference type="SUPFAM" id="SSF55957">
    <property type="entry name" value="Phosphoglucomutase, C-terminal domain"/>
    <property type="match status" value="1"/>
</dbReference>
<dbReference type="PRINTS" id="PR00509">
    <property type="entry name" value="PGMPMM"/>
</dbReference>
<dbReference type="Pfam" id="PF02879">
    <property type="entry name" value="PGM_PMM_II"/>
    <property type="match status" value="1"/>
</dbReference>
<dbReference type="CDD" id="cd05802">
    <property type="entry name" value="GlmM"/>
    <property type="match status" value="1"/>
</dbReference>